<dbReference type="SUPFAM" id="SSF52058">
    <property type="entry name" value="L domain-like"/>
    <property type="match status" value="1"/>
</dbReference>
<proteinExistence type="predicted"/>
<dbReference type="OrthoDB" id="2013775at2759"/>
<keyword evidence="1" id="KW-0433">Leucine-rich repeat</keyword>
<dbReference type="InterPro" id="IPR003591">
    <property type="entry name" value="Leu-rich_rpt_typical-subtyp"/>
</dbReference>
<keyword evidence="3" id="KW-0732">Signal</keyword>
<feature type="signal peptide" evidence="3">
    <location>
        <begin position="1"/>
        <end position="19"/>
    </location>
</feature>
<dbReference type="SMART" id="SM00369">
    <property type="entry name" value="LRR_TYP"/>
    <property type="match status" value="3"/>
</dbReference>
<sequence>MRLINYFIILIIIANSIQCVRIRRNRKYGRQPSTTVETNGTLPLELSDLKIENVTEIFVTQNPDTSSITLKEVESLVDNFKSSKYENFTKAVPIYSVRQFSEKARIINIEAERHSELRDLELECKFGNVSDYLSVETPGRKFYTCESFNLRVTTDNTYITSVAGEHKESMENHNVILFRNIFSKSRFLPNGIGNFFPNLLHLYVPSSRLKFINRRNFINMMDLHTLDVRYNEIETLPNDVFLDLFNLEILSLSGNFLKRLPPNAFINLHNLRYIDVSDNEITIFDDEILSTNLELQEMLFDHNRIKDIKANFERFKDIGFIDLRGNLCIDTLYLKDHPDYPLLFEFQEEINYNCTQRVSRDIKLLDGTADIYLNWELCSKMKLPANLMSRKMCLTERKIN</sequence>
<reference evidence="4" key="2">
    <citation type="submission" date="2022-10" db="EMBL/GenBank/DDBJ databases">
        <authorList>
            <consortium name="ENA_rothamsted_submissions"/>
            <consortium name="culmorum"/>
            <person name="King R."/>
        </authorList>
    </citation>
    <scope>NUCLEOTIDE SEQUENCE</scope>
</reference>
<dbReference type="InterPro" id="IPR032675">
    <property type="entry name" value="LRR_dom_sf"/>
</dbReference>
<evidence type="ECO:0000256" key="3">
    <source>
        <dbReference type="SAM" id="SignalP"/>
    </source>
</evidence>
<evidence type="ECO:0000256" key="2">
    <source>
        <dbReference type="ARBA" id="ARBA00022737"/>
    </source>
</evidence>
<evidence type="ECO:0000256" key="1">
    <source>
        <dbReference type="ARBA" id="ARBA00022614"/>
    </source>
</evidence>
<protein>
    <submittedName>
        <fullName evidence="4">Uncharacterized protein</fullName>
    </submittedName>
</protein>
<feature type="chain" id="PRO_5040434448" evidence="3">
    <location>
        <begin position="20"/>
        <end position="400"/>
    </location>
</feature>
<dbReference type="Proteomes" id="UP001153620">
    <property type="component" value="Chromosome 2"/>
</dbReference>
<accession>A0A9N9RV09</accession>
<dbReference type="PANTHER" id="PTHR24366">
    <property type="entry name" value="IG(IMMUNOGLOBULIN) AND LRR(LEUCINE RICH REPEAT) DOMAINS"/>
    <property type="match status" value="1"/>
</dbReference>
<dbReference type="EMBL" id="OU895878">
    <property type="protein sequence ID" value="CAG9805451.1"/>
    <property type="molecule type" value="Genomic_DNA"/>
</dbReference>
<dbReference type="AlphaFoldDB" id="A0A9N9RV09"/>
<dbReference type="PROSITE" id="PS51450">
    <property type="entry name" value="LRR"/>
    <property type="match status" value="2"/>
</dbReference>
<keyword evidence="2" id="KW-0677">Repeat</keyword>
<dbReference type="PANTHER" id="PTHR24366:SF96">
    <property type="entry name" value="LEUCINE RICH REPEAT CONTAINING 53"/>
    <property type="match status" value="1"/>
</dbReference>
<gene>
    <name evidence="4" type="ORF">CHIRRI_LOCUS8323</name>
</gene>
<keyword evidence="5" id="KW-1185">Reference proteome</keyword>
<organism evidence="4 5">
    <name type="scientific">Chironomus riparius</name>
    <dbReference type="NCBI Taxonomy" id="315576"/>
    <lineage>
        <taxon>Eukaryota</taxon>
        <taxon>Metazoa</taxon>
        <taxon>Ecdysozoa</taxon>
        <taxon>Arthropoda</taxon>
        <taxon>Hexapoda</taxon>
        <taxon>Insecta</taxon>
        <taxon>Pterygota</taxon>
        <taxon>Neoptera</taxon>
        <taxon>Endopterygota</taxon>
        <taxon>Diptera</taxon>
        <taxon>Nematocera</taxon>
        <taxon>Chironomoidea</taxon>
        <taxon>Chironomidae</taxon>
        <taxon>Chironominae</taxon>
        <taxon>Chironomus</taxon>
    </lineage>
</organism>
<evidence type="ECO:0000313" key="5">
    <source>
        <dbReference type="Proteomes" id="UP001153620"/>
    </source>
</evidence>
<evidence type="ECO:0000313" key="4">
    <source>
        <dbReference type="EMBL" id="CAG9805451.1"/>
    </source>
</evidence>
<dbReference type="InterPro" id="IPR001611">
    <property type="entry name" value="Leu-rich_rpt"/>
</dbReference>
<reference evidence="4" key="1">
    <citation type="submission" date="2022-01" db="EMBL/GenBank/DDBJ databases">
        <authorList>
            <person name="King R."/>
        </authorList>
    </citation>
    <scope>NUCLEOTIDE SEQUENCE</scope>
</reference>
<name>A0A9N9RV09_9DIPT</name>
<dbReference type="Gene3D" id="3.80.10.10">
    <property type="entry name" value="Ribonuclease Inhibitor"/>
    <property type="match status" value="1"/>
</dbReference>
<dbReference type="Pfam" id="PF13855">
    <property type="entry name" value="LRR_8"/>
    <property type="match status" value="1"/>
</dbReference>